<dbReference type="InterPro" id="IPR003256">
    <property type="entry name" value="Ribosomal_uL24"/>
</dbReference>
<dbReference type="InterPro" id="IPR041988">
    <property type="entry name" value="Ribosomal_uL24_KOW"/>
</dbReference>
<dbReference type="GO" id="GO:0003735">
    <property type="term" value="F:structural constituent of ribosome"/>
    <property type="evidence" value="ECO:0007669"/>
    <property type="project" value="InterPro"/>
</dbReference>
<dbReference type="InterPro" id="IPR005824">
    <property type="entry name" value="KOW"/>
</dbReference>
<comment type="similarity">
    <text evidence="1">Belongs to the universal ribosomal protein uL24 family.</text>
</comment>
<dbReference type="InterPro" id="IPR005825">
    <property type="entry name" value="Ribosomal_uL24_CS"/>
</dbReference>
<reference evidence="5" key="2">
    <citation type="journal article" date="2012" name="PLoS ONE">
        <title>A Deeply Branching Thermophilic Bacterium with an Ancient Acetyl-CoA Pathway Dominates a Subsurface Ecosystem.</title>
        <authorList>
            <person name="Takami H."/>
            <person name="Noguchi H."/>
            <person name="Takaki Y."/>
            <person name="Uchiyama I."/>
            <person name="Toyoda A."/>
            <person name="Nishi S."/>
            <person name="Chee G.-J."/>
            <person name="Arai W."/>
            <person name="Nunoura T."/>
            <person name="Itoh T."/>
            <person name="Hattori M."/>
            <person name="Takai K."/>
        </authorList>
    </citation>
    <scope>NUCLEOTIDE SEQUENCE</scope>
</reference>
<dbReference type="GO" id="GO:1990904">
    <property type="term" value="C:ribonucleoprotein complex"/>
    <property type="evidence" value="ECO:0007669"/>
    <property type="project" value="UniProtKB-KW"/>
</dbReference>
<keyword evidence="2 5" id="KW-0689">Ribosomal protein</keyword>
<sequence>MVRKLPKPIRMKIKTGDTVYVLSGKDKGRRGRVIRVMPRENRIIVDGINLVTKHQKPRTATGKGSRIQKPAPIFASKVMLVCPHCDQPTRVRRVRSESNRLVRVCKRCGEMIDTTQ</sequence>
<dbReference type="PANTHER" id="PTHR12903">
    <property type="entry name" value="MITOCHONDRIAL RIBOSOMAL PROTEIN L24"/>
    <property type="match status" value="1"/>
</dbReference>
<dbReference type="Pfam" id="PF17136">
    <property type="entry name" value="ribosomal_L24"/>
    <property type="match status" value="1"/>
</dbReference>
<dbReference type="GO" id="GO:0003723">
    <property type="term" value="F:RNA binding"/>
    <property type="evidence" value="ECO:0007669"/>
    <property type="project" value="InterPro"/>
</dbReference>
<evidence type="ECO:0000313" key="5">
    <source>
        <dbReference type="EMBL" id="BAL56478.1"/>
    </source>
</evidence>
<dbReference type="InterPro" id="IPR057264">
    <property type="entry name" value="Ribosomal_uL24_C"/>
</dbReference>
<evidence type="ECO:0000256" key="3">
    <source>
        <dbReference type="ARBA" id="ARBA00023274"/>
    </source>
</evidence>
<dbReference type="SMART" id="SM00739">
    <property type="entry name" value="KOW"/>
    <property type="match status" value="1"/>
</dbReference>
<dbReference type="AlphaFoldDB" id="H5SJZ2"/>
<evidence type="ECO:0000259" key="4">
    <source>
        <dbReference type="SMART" id="SM00739"/>
    </source>
</evidence>
<reference evidence="5" key="1">
    <citation type="journal article" date="2005" name="Environ. Microbiol.">
        <title>Genetic and functional properties of uncultivated thermophilic crenarchaeotes from a subsurface gold mine as revealed by analysis of genome fragments.</title>
        <authorList>
            <person name="Nunoura T."/>
            <person name="Hirayama H."/>
            <person name="Takami H."/>
            <person name="Oida H."/>
            <person name="Nishi S."/>
            <person name="Shimamura S."/>
            <person name="Suzuki Y."/>
            <person name="Inagaki F."/>
            <person name="Takai K."/>
            <person name="Nealson K.H."/>
            <person name="Horikoshi K."/>
        </authorList>
    </citation>
    <scope>NUCLEOTIDE SEQUENCE</scope>
</reference>
<protein>
    <submittedName>
        <fullName evidence="5">50S ribosomal protein L24</fullName>
    </submittedName>
</protein>
<gene>
    <name evidence="5" type="ORF">HGMM_F38G10C28</name>
</gene>
<dbReference type="InterPro" id="IPR014722">
    <property type="entry name" value="Rib_uL2_dom2"/>
</dbReference>
<dbReference type="HAMAP" id="MF_01326_B">
    <property type="entry name" value="Ribosomal_uL24_B"/>
    <property type="match status" value="1"/>
</dbReference>
<dbReference type="PROSITE" id="PS01108">
    <property type="entry name" value="RIBOSOMAL_L24"/>
    <property type="match status" value="1"/>
</dbReference>
<feature type="domain" description="KOW" evidence="4">
    <location>
        <begin position="12"/>
        <end position="39"/>
    </location>
</feature>
<keyword evidence="3" id="KW-0687">Ribonucleoprotein</keyword>
<dbReference type="SUPFAM" id="SSF50104">
    <property type="entry name" value="Translation proteins SH3-like domain"/>
    <property type="match status" value="1"/>
</dbReference>
<accession>H5SJZ2</accession>
<organism evidence="5">
    <name type="scientific">uncultured prokaryote</name>
    <dbReference type="NCBI Taxonomy" id="198431"/>
    <lineage>
        <taxon>unclassified sequences</taxon>
        <taxon>environmental samples</taxon>
    </lineage>
</organism>
<dbReference type="Pfam" id="PF00467">
    <property type="entry name" value="KOW"/>
    <property type="match status" value="1"/>
</dbReference>
<dbReference type="NCBIfam" id="TIGR01079">
    <property type="entry name" value="rplX_bact"/>
    <property type="match status" value="1"/>
</dbReference>
<evidence type="ECO:0000256" key="1">
    <source>
        <dbReference type="ARBA" id="ARBA00010618"/>
    </source>
</evidence>
<name>H5SJZ2_9ZZZZ</name>
<dbReference type="CDD" id="cd06089">
    <property type="entry name" value="KOW_RPL26"/>
    <property type="match status" value="1"/>
</dbReference>
<dbReference type="EMBL" id="AP011748">
    <property type="protein sequence ID" value="BAL56478.1"/>
    <property type="molecule type" value="Genomic_DNA"/>
</dbReference>
<dbReference type="Gene3D" id="2.30.30.30">
    <property type="match status" value="1"/>
</dbReference>
<proteinExistence type="inferred from homology"/>
<dbReference type="InterPro" id="IPR008991">
    <property type="entry name" value="Translation_prot_SH3-like_sf"/>
</dbReference>
<evidence type="ECO:0000256" key="2">
    <source>
        <dbReference type="ARBA" id="ARBA00022980"/>
    </source>
</evidence>